<dbReference type="PANTHER" id="PTHR43191">
    <property type="entry name" value="RRNA METHYLTRANSFERASE 3"/>
    <property type="match status" value="1"/>
</dbReference>
<reference evidence="4 5" key="1">
    <citation type="submission" date="2018-06" db="EMBL/GenBank/DDBJ databases">
        <title>Lujinxingia sediminis gen. nov. sp. nov., a new facultative anaerobic member of the class Deltaproteobacteria, and proposal of Lujinxingaceae fam. nov.</title>
        <authorList>
            <person name="Guo L.-Y."/>
            <person name="Li C.-M."/>
            <person name="Wang S."/>
            <person name="Du Z.-J."/>
        </authorList>
    </citation>
    <scope>NUCLEOTIDE SEQUENCE [LARGE SCALE GENOMIC DNA]</scope>
    <source>
        <strain evidence="4 5">FA350</strain>
    </source>
</reference>
<evidence type="ECO:0000313" key="4">
    <source>
        <dbReference type="EMBL" id="AWV89232.1"/>
    </source>
</evidence>
<dbReference type="OrthoDB" id="9785673at2"/>
<organism evidence="4 5">
    <name type="scientific">Bradymonas sediminis</name>
    <dbReference type="NCBI Taxonomy" id="1548548"/>
    <lineage>
        <taxon>Bacteria</taxon>
        <taxon>Deltaproteobacteria</taxon>
        <taxon>Bradymonadales</taxon>
        <taxon>Bradymonadaceae</taxon>
        <taxon>Bradymonas</taxon>
    </lineage>
</organism>
<dbReference type="Proteomes" id="UP000249799">
    <property type="component" value="Chromosome"/>
</dbReference>
<keyword evidence="1" id="KW-0489">Methyltransferase</keyword>
<keyword evidence="5" id="KW-1185">Reference proteome</keyword>
<dbReference type="InterPro" id="IPR029026">
    <property type="entry name" value="tRNA_m1G_MTases_N"/>
</dbReference>
<dbReference type="PANTHER" id="PTHR43191:SF7">
    <property type="entry name" value="OBP33PEP LIKE PROTEIN"/>
    <property type="match status" value="1"/>
</dbReference>
<evidence type="ECO:0000259" key="3">
    <source>
        <dbReference type="Pfam" id="PF00588"/>
    </source>
</evidence>
<name>A0A2Z4FJV3_9DELT</name>
<sequence>MFGIEEAIVKYVEQIERLPTLMGRTAANTTIYNGNTMFATVLHNLKGPRNVGQIIRSHVAYGGGPLLFVGHDEPWTFRKSTSRYSRNLEQHRDIVHIPNDDAFFDWCIENDYTPIAIEIANPPLFLANFSFPTRPAIIVGHEGQGLPKELLARCAHVITIPQQGPVASLNIPVACSTVMYEFRRSDFDTPHIESAKYPE</sequence>
<gene>
    <name evidence="4" type="ORF">DN745_07705</name>
</gene>
<dbReference type="GO" id="GO:0003723">
    <property type="term" value="F:RNA binding"/>
    <property type="evidence" value="ECO:0007669"/>
    <property type="project" value="InterPro"/>
</dbReference>
<dbReference type="GO" id="GO:0006396">
    <property type="term" value="P:RNA processing"/>
    <property type="evidence" value="ECO:0007669"/>
    <property type="project" value="InterPro"/>
</dbReference>
<dbReference type="KEGG" id="bsed:DN745_07705"/>
<accession>A0A2Z4FJV3</accession>
<keyword evidence="2" id="KW-0808">Transferase</keyword>
<dbReference type="GO" id="GO:0008173">
    <property type="term" value="F:RNA methyltransferase activity"/>
    <property type="evidence" value="ECO:0007669"/>
    <property type="project" value="InterPro"/>
</dbReference>
<evidence type="ECO:0000256" key="1">
    <source>
        <dbReference type="ARBA" id="ARBA00022603"/>
    </source>
</evidence>
<dbReference type="Pfam" id="PF00588">
    <property type="entry name" value="SpoU_methylase"/>
    <property type="match status" value="1"/>
</dbReference>
<dbReference type="AlphaFoldDB" id="A0A2Z4FJV3"/>
<evidence type="ECO:0000256" key="2">
    <source>
        <dbReference type="ARBA" id="ARBA00022679"/>
    </source>
</evidence>
<dbReference type="InterPro" id="IPR051259">
    <property type="entry name" value="rRNA_Methyltransferase"/>
</dbReference>
<dbReference type="InterPro" id="IPR001537">
    <property type="entry name" value="SpoU_MeTrfase"/>
</dbReference>
<dbReference type="EMBL" id="CP030032">
    <property type="protein sequence ID" value="AWV89232.1"/>
    <property type="molecule type" value="Genomic_DNA"/>
</dbReference>
<dbReference type="InterPro" id="IPR029028">
    <property type="entry name" value="Alpha/beta_knot_MTases"/>
</dbReference>
<protein>
    <recommendedName>
        <fullName evidence="3">tRNA/rRNA methyltransferase SpoU type domain-containing protein</fullName>
    </recommendedName>
</protein>
<evidence type="ECO:0000313" key="5">
    <source>
        <dbReference type="Proteomes" id="UP000249799"/>
    </source>
</evidence>
<dbReference type="GO" id="GO:0032259">
    <property type="term" value="P:methylation"/>
    <property type="evidence" value="ECO:0007669"/>
    <property type="project" value="UniProtKB-KW"/>
</dbReference>
<dbReference type="SUPFAM" id="SSF75217">
    <property type="entry name" value="alpha/beta knot"/>
    <property type="match status" value="1"/>
</dbReference>
<feature type="domain" description="tRNA/rRNA methyltransferase SpoU type" evidence="3">
    <location>
        <begin position="39"/>
        <end position="180"/>
    </location>
</feature>
<dbReference type="Gene3D" id="3.40.1280.10">
    <property type="match status" value="1"/>
</dbReference>
<proteinExistence type="predicted"/>